<dbReference type="GO" id="GO:0009116">
    <property type="term" value="P:nucleoside metabolic process"/>
    <property type="evidence" value="ECO:0007669"/>
    <property type="project" value="InterPro"/>
</dbReference>
<dbReference type="InterPro" id="IPR000845">
    <property type="entry name" value="Nucleoside_phosphorylase_d"/>
</dbReference>
<dbReference type="AlphaFoldDB" id="A0A1D8K4P2"/>
<dbReference type="Proteomes" id="UP000095342">
    <property type="component" value="Chromosome"/>
</dbReference>
<dbReference type="InterPro" id="IPR035994">
    <property type="entry name" value="Nucleoside_phosphorylase_sf"/>
</dbReference>
<organism evidence="2 3">
    <name type="scientific">Acidihalobacter aeolianus</name>
    <dbReference type="NCBI Taxonomy" id="2792603"/>
    <lineage>
        <taxon>Bacteria</taxon>
        <taxon>Pseudomonadati</taxon>
        <taxon>Pseudomonadota</taxon>
        <taxon>Gammaproteobacteria</taxon>
        <taxon>Chromatiales</taxon>
        <taxon>Ectothiorhodospiraceae</taxon>
        <taxon>Acidihalobacter</taxon>
    </lineage>
</organism>
<dbReference type="KEGG" id="aaeo:BJI67_01530"/>
<gene>
    <name evidence="2" type="ORF">BJI67_01530</name>
</gene>
<dbReference type="Gene3D" id="3.40.50.1580">
    <property type="entry name" value="Nucleoside phosphorylase domain"/>
    <property type="match status" value="1"/>
</dbReference>
<evidence type="ECO:0000313" key="3">
    <source>
        <dbReference type="Proteomes" id="UP000095342"/>
    </source>
</evidence>
<protein>
    <recommendedName>
        <fullName evidence="1">Nucleoside phosphorylase domain-containing protein</fullName>
    </recommendedName>
</protein>
<dbReference type="EMBL" id="CP017448">
    <property type="protein sequence ID" value="AOV15928.1"/>
    <property type="molecule type" value="Genomic_DNA"/>
</dbReference>
<evidence type="ECO:0000313" key="2">
    <source>
        <dbReference type="EMBL" id="AOV15928.1"/>
    </source>
</evidence>
<feature type="domain" description="Nucleoside phosphorylase" evidence="1">
    <location>
        <begin position="1"/>
        <end position="198"/>
    </location>
</feature>
<proteinExistence type="predicted"/>
<feature type="non-terminal residue" evidence="2">
    <location>
        <position position="1"/>
    </location>
</feature>
<dbReference type="SUPFAM" id="SSF53167">
    <property type="entry name" value="Purine and uridine phosphorylases"/>
    <property type="match status" value="1"/>
</dbReference>
<dbReference type="Pfam" id="PF01048">
    <property type="entry name" value="PNP_UDP_1"/>
    <property type="match status" value="1"/>
</dbReference>
<keyword evidence="3" id="KW-1185">Reference proteome</keyword>
<dbReference type="GO" id="GO:0003824">
    <property type="term" value="F:catalytic activity"/>
    <property type="evidence" value="ECO:0007669"/>
    <property type="project" value="InterPro"/>
</dbReference>
<evidence type="ECO:0000259" key="1">
    <source>
        <dbReference type="Pfam" id="PF01048"/>
    </source>
</evidence>
<name>A0A1D8K4P2_9GAMM</name>
<accession>A0A1D8K4P2</accession>
<reference evidence="2 3" key="1">
    <citation type="submission" date="2016-09" db="EMBL/GenBank/DDBJ databases">
        <title>Acidihalobacter prosperus V6 (DSM14174).</title>
        <authorList>
            <person name="Khaleque H.N."/>
            <person name="Ramsay J.P."/>
            <person name="Murphy R.J.T."/>
            <person name="Kaksonen A.H."/>
            <person name="Boxall N.J."/>
            <person name="Watkin E.L.J."/>
        </authorList>
    </citation>
    <scope>NUCLEOTIDE SEQUENCE [LARGE SCALE GENOMIC DNA]</scope>
    <source>
        <strain evidence="2 3">V6</strain>
    </source>
</reference>
<sequence>GYTFHIGKLSGFPVVACVQPVDGDATRALVAQKMMDTFPMRAMIYAGTSGSHLKRLRIGDVLIARRVVDFGNYITTRSGKIVPGEFHDTESNAAGSGAMMYLYTSVPLSDLAYRAAVAMKLETPAWMNQNGKPGKTYIMNYGTQGSSAMWLRSPKAIRESDRIFHEADESGGYGTALASLINKVPFLELNVMSDNALQVPTQFDEYFRKSSLYAQKVSYEIVVKMFEMMKAEGVPSGLTQYRDMRRNPYPATLKWNH</sequence>